<evidence type="ECO:0000313" key="5">
    <source>
        <dbReference type="EMBL" id="MBU4692106.1"/>
    </source>
</evidence>
<comment type="caution">
    <text evidence="5">The sequence shown here is derived from an EMBL/GenBank/DDBJ whole genome shotgun (WGS) entry which is preliminary data.</text>
</comment>
<evidence type="ECO:0000256" key="1">
    <source>
        <dbReference type="ARBA" id="ARBA00022630"/>
    </source>
</evidence>
<dbReference type="InterPro" id="IPR016446">
    <property type="entry name" value="Flavin_OxRdtase_Frp"/>
</dbReference>
<dbReference type="PANTHER" id="PTHR43425">
    <property type="entry name" value="OXYGEN-INSENSITIVE NADPH NITROREDUCTASE"/>
    <property type="match status" value="1"/>
</dbReference>
<dbReference type="PANTHER" id="PTHR43425:SF2">
    <property type="entry name" value="OXYGEN-INSENSITIVE NADPH NITROREDUCTASE"/>
    <property type="match status" value="1"/>
</dbReference>
<dbReference type="Pfam" id="PF00881">
    <property type="entry name" value="Nitroreductase"/>
    <property type="match status" value="1"/>
</dbReference>
<sequence>MTFSEKIKNRYSVRDFDPNKKLTEDEEKQILDAIASAPTSSNWHSSSAIVVKDQAVLNRLSKIHPKAKQLENCGMLIVFLADYNRMNIALKEFPEYKYNSHDSETYTVAVGDAFIQATTAQAMAIELGLGTCFLGLVRVGVNEIIDALNIKGQAFPVIGLSIGHKKSEGLVKPKLNRIYKEKYNIEQINDEVAKYNVVLKDFFAKYAQNTTTPLTYTEAMAKIASGYNMNSKEIEEIWGLELKK</sequence>
<gene>
    <name evidence="5" type="ORF">KQ875_00645</name>
</gene>
<dbReference type="EMBL" id="JAHMHH010000001">
    <property type="protein sequence ID" value="MBU4692106.1"/>
    <property type="molecule type" value="Genomic_DNA"/>
</dbReference>
<proteinExistence type="predicted"/>
<evidence type="ECO:0000256" key="2">
    <source>
        <dbReference type="ARBA" id="ARBA00022643"/>
    </source>
</evidence>
<keyword evidence="1" id="KW-0285">Flavoprotein</keyword>
<dbReference type="RefSeq" id="WP_216488404.1">
    <property type="nucleotide sequence ID" value="NZ_JAHMHH010000001.1"/>
</dbReference>
<accession>A0ABS6DPL6</accession>
<dbReference type="InterPro" id="IPR029479">
    <property type="entry name" value="Nitroreductase"/>
</dbReference>
<organism evidence="5 6">
    <name type="scientific">Mycoplasma zalophi</name>
    <dbReference type="NCBI Taxonomy" id="191287"/>
    <lineage>
        <taxon>Bacteria</taxon>
        <taxon>Bacillati</taxon>
        <taxon>Mycoplasmatota</taxon>
        <taxon>Mollicutes</taxon>
        <taxon>Mycoplasmataceae</taxon>
        <taxon>Mycoplasma</taxon>
    </lineage>
</organism>
<keyword evidence="6" id="KW-1185">Reference proteome</keyword>
<evidence type="ECO:0000256" key="3">
    <source>
        <dbReference type="ARBA" id="ARBA00023002"/>
    </source>
</evidence>
<evidence type="ECO:0000313" key="6">
    <source>
        <dbReference type="Proteomes" id="UP000718793"/>
    </source>
</evidence>
<feature type="domain" description="Nitroreductase" evidence="4">
    <location>
        <begin position="7"/>
        <end position="164"/>
    </location>
</feature>
<keyword evidence="2" id="KW-0288">FMN</keyword>
<protein>
    <submittedName>
        <fullName evidence="5">Nitroreductase family protein</fullName>
    </submittedName>
</protein>
<evidence type="ECO:0000259" key="4">
    <source>
        <dbReference type="Pfam" id="PF00881"/>
    </source>
</evidence>
<reference evidence="5" key="1">
    <citation type="submission" date="2021-06" db="EMBL/GenBank/DDBJ databases">
        <title>Novel Mycoplasma species detected in California sea lions (Zalophus californianus) from the USA.</title>
        <authorList>
            <person name="Volokhov D.V."/>
            <person name="Furtak V.A."/>
            <person name="Zagorodnyaya T.A."/>
        </authorList>
    </citation>
    <scope>NUCLEOTIDE SEQUENCE [LARGE SCALE GENOMIC DNA]</scope>
    <source>
        <strain evidence="5">CSL 5346</strain>
    </source>
</reference>
<name>A0ABS6DPL6_9MOLU</name>
<dbReference type="Proteomes" id="UP000718793">
    <property type="component" value="Unassembled WGS sequence"/>
</dbReference>
<keyword evidence="3" id="KW-0560">Oxidoreductase</keyword>